<name>A0ABQ6WGQ7_9EURO</name>
<protein>
    <submittedName>
        <fullName evidence="2">Uncharacterized protein</fullName>
    </submittedName>
</protein>
<evidence type="ECO:0000313" key="2">
    <source>
        <dbReference type="EMBL" id="KAE8416263.1"/>
    </source>
</evidence>
<feature type="chain" id="PRO_5045198703" evidence="1">
    <location>
        <begin position="19"/>
        <end position="93"/>
    </location>
</feature>
<organism evidence="2 3">
    <name type="scientific">Aspergillus pseudocaelatus</name>
    <dbReference type="NCBI Taxonomy" id="1825620"/>
    <lineage>
        <taxon>Eukaryota</taxon>
        <taxon>Fungi</taxon>
        <taxon>Dikarya</taxon>
        <taxon>Ascomycota</taxon>
        <taxon>Pezizomycotina</taxon>
        <taxon>Eurotiomycetes</taxon>
        <taxon>Eurotiomycetidae</taxon>
        <taxon>Eurotiales</taxon>
        <taxon>Aspergillaceae</taxon>
        <taxon>Aspergillus</taxon>
        <taxon>Aspergillus subgen. Circumdati</taxon>
    </lineage>
</organism>
<feature type="signal peptide" evidence="1">
    <location>
        <begin position="1"/>
        <end position="18"/>
    </location>
</feature>
<evidence type="ECO:0000256" key="1">
    <source>
        <dbReference type="SAM" id="SignalP"/>
    </source>
</evidence>
<evidence type="ECO:0000313" key="3">
    <source>
        <dbReference type="Proteomes" id="UP000325395"/>
    </source>
</evidence>
<gene>
    <name evidence="2" type="ORF">BDV36DRAFT_297236</name>
</gene>
<dbReference type="EMBL" id="ML735754">
    <property type="protein sequence ID" value="KAE8416263.1"/>
    <property type="molecule type" value="Genomic_DNA"/>
</dbReference>
<sequence>MKVSLALASISLVASSLAVPFTREIPDAKSIERRDDNTGDATVDKAGVWAGPWVWKRDENSADATVDKAGVEAVLAHEGDLVAQPGFGYKGID</sequence>
<accession>A0ABQ6WGQ7</accession>
<proteinExistence type="predicted"/>
<keyword evidence="3" id="KW-1185">Reference proteome</keyword>
<reference evidence="2 3" key="1">
    <citation type="submission" date="2019-04" db="EMBL/GenBank/DDBJ databases">
        <authorList>
            <consortium name="DOE Joint Genome Institute"/>
            <person name="Mondo S."/>
            <person name="Kjaerbolling I."/>
            <person name="Vesth T."/>
            <person name="Frisvad J.C."/>
            <person name="Nybo J.L."/>
            <person name="Theobald S."/>
            <person name="Kildgaard S."/>
            <person name="Isbrandt T."/>
            <person name="Kuo A."/>
            <person name="Sato A."/>
            <person name="Lyhne E.K."/>
            <person name="Kogle M.E."/>
            <person name="Wiebenga A."/>
            <person name="Kun R.S."/>
            <person name="Lubbers R.J."/>
            <person name="Makela M.R."/>
            <person name="Barry K."/>
            <person name="Chovatia M."/>
            <person name="Clum A."/>
            <person name="Daum C."/>
            <person name="Haridas S."/>
            <person name="He G."/>
            <person name="LaButti K."/>
            <person name="Lipzen A."/>
            <person name="Riley R."/>
            <person name="Salamov A."/>
            <person name="Simmons B.A."/>
            <person name="Magnuson J.K."/>
            <person name="Henrissat B."/>
            <person name="Mortensen U.H."/>
            <person name="Larsen T.O."/>
            <person name="Devries R.P."/>
            <person name="Grigoriev I.V."/>
            <person name="Machida M."/>
            <person name="Baker S.E."/>
            <person name="Andersen M.R."/>
            <person name="Cantor M.N."/>
            <person name="Hua S.X."/>
        </authorList>
    </citation>
    <scope>NUCLEOTIDE SEQUENCE [LARGE SCALE GENOMIC DNA]</scope>
    <source>
        <strain evidence="2 3">CBS 117616</strain>
    </source>
</reference>
<keyword evidence="1" id="KW-0732">Signal</keyword>
<dbReference type="Proteomes" id="UP000325395">
    <property type="component" value="Unassembled WGS sequence"/>
</dbReference>